<gene>
    <name evidence="8" type="ORF">ENT73_06890</name>
</gene>
<evidence type="ECO:0000256" key="1">
    <source>
        <dbReference type="ARBA" id="ARBA00004651"/>
    </source>
</evidence>
<sequence length="199" mass="22660">MWESFLSLWSDRTFLRDIVKENPFLGALIFVLLQALQVIIAPLPGEVTGFIGGFLFGAFVGFVLSTIGILLGSGIAFTLMRKLRRQFFTKYEANPYYFKVKRVFRRYGLYGVFLLYLFPGFPKDLLNYLMAFMPISFRTFMIVSNLGRAPGTLALAIQGDVVYGGHPYRIIIVTGAFILAFLLFLLFKKRLENYLNATT</sequence>
<feature type="transmembrane region" description="Helical" evidence="6">
    <location>
        <begin position="168"/>
        <end position="187"/>
    </location>
</feature>
<keyword evidence="4 6" id="KW-1133">Transmembrane helix</keyword>
<feature type="transmembrane region" description="Helical" evidence="6">
    <location>
        <begin position="50"/>
        <end position="80"/>
    </location>
</feature>
<comment type="caution">
    <text evidence="6">Lacks conserved residue(s) required for the propagation of feature annotation.</text>
</comment>
<keyword evidence="5 6" id="KW-0472">Membrane</keyword>
<dbReference type="InterPro" id="IPR015414">
    <property type="entry name" value="TMEM64"/>
</dbReference>
<feature type="transmembrane region" description="Helical" evidence="6">
    <location>
        <begin position="24"/>
        <end position="44"/>
    </location>
</feature>
<evidence type="ECO:0000256" key="4">
    <source>
        <dbReference type="ARBA" id="ARBA00022989"/>
    </source>
</evidence>
<evidence type="ECO:0000256" key="2">
    <source>
        <dbReference type="ARBA" id="ARBA00022475"/>
    </source>
</evidence>
<comment type="subcellular location">
    <subcellularLocation>
        <location evidence="1 6">Cell membrane</location>
        <topology evidence="1 6">Multi-pass membrane protein</topology>
    </subcellularLocation>
</comment>
<comment type="caution">
    <text evidence="8">The sequence shown here is derived from an EMBL/GenBank/DDBJ whole genome shotgun (WGS) entry which is preliminary data.</text>
</comment>
<evidence type="ECO:0000256" key="3">
    <source>
        <dbReference type="ARBA" id="ARBA00022692"/>
    </source>
</evidence>
<evidence type="ECO:0000256" key="6">
    <source>
        <dbReference type="RuleBase" id="RU366058"/>
    </source>
</evidence>
<dbReference type="AlphaFoldDB" id="A0A832GNS5"/>
<keyword evidence="3 6" id="KW-0812">Transmembrane</keyword>
<dbReference type="EMBL" id="DSZU01000124">
    <property type="protein sequence ID" value="HGV55785.1"/>
    <property type="molecule type" value="Genomic_DNA"/>
</dbReference>
<accession>A0A832GNS5</accession>
<dbReference type="Pfam" id="PF09335">
    <property type="entry name" value="VTT_dom"/>
    <property type="match status" value="1"/>
</dbReference>
<dbReference type="PANTHER" id="PTHR12677:SF59">
    <property type="entry name" value="GOLGI APPARATUS MEMBRANE PROTEIN TVP38-RELATED"/>
    <property type="match status" value="1"/>
</dbReference>
<organism evidence="8">
    <name type="scientific">Caldimicrobium thiodismutans</name>
    <dbReference type="NCBI Taxonomy" id="1653476"/>
    <lineage>
        <taxon>Bacteria</taxon>
        <taxon>Pseudomonadati</taxon>
        <taxon>Thermodesulfobacteriota</taxon>
        <taxon>Thermodesulfobacteria</taxon>
        <taxon>Thermodesulfobacteriales</taxon>
        <taxon>Thermodesulfobacteriaceae</taxon>
        <taxon>Caldimicrobium</taxon>
    </lineage>
</organism>
<keyword evidence="2 6" id="KW-1003">Cell membrane</keyword>
<dbReference type="InterPro" id="IPR032816">
    <property type="entry name" value="VTT_dom"/>
</dbReference>
<comment type="similarity">
    <text evidence="6">Belongs to the TVP38/TMEM64 family.</text>
</comment>
<name>A0A832GNS5_9BACT</name>
<dbReference type="PANTHER" id="PTHR12677">
    <property type="entry name" value="GOLGI APPARATUS MEMBRANE PROTEIN TVP38-RELATED"/>
    <property type="match status" value="1"/>
</dbReference>
<proteinExistence type="inferred from homology"/>
<evidence type="ECO:0000256" key="5">
    <source>
        <dbReference type="ARBA" id="ARBA00023136"/>
    </source>
</evidence>
<dbReference type="GO" id="GO:0005886">
    <property type="term" value="C:plasma membrane"/>
    <property type="evidence" value="ECO:0007669"/>
    <property type="project" value="UniProtKB-SubCell"/>
</dbReference>
<feature type="domain" description="VTT" evidence="7">
    <location>
        <begin position="43"/>
        <end position="159"/>
    </location>
</feature>
<reference evidence="8" key="1">
    <citation type="journal article" date="2020" name="mSystems">
        <title>Genome- and Community-Level Interaction Insights into Carbon Utilization and Element Cycling Functions of Hydrothermarchaeota in Hydrothermal Sediment.</title>
        <authorList>
            <person name="Zhou Z."/>
            <person name="Liu Y."/>
            <person name="Xu W."/>
            <person name="Pan J."/>
            <person name="Luo Z.H."/>
            <person name="Li M."/>
        </authorList>
    </citation>
    <scope>NUCLEOTIDE SEQUENCE [LARGE SCALE GENOMIC DNA]</scope>
    <source>
        <strain evidence="8">SpSt-605</strain>
    </source>
</reference>
<evidence type="ECO:0000259" key="7">
    <source>
        <dbReference type="Pfam" id="PF09335"/>
    </source>
</evidence>
<evidence type="ECO:0000313" key="8">
    <source>
        <dbReference type="EMBL" id="HGV55785.1"/>
    </source>
</evidence>
<protein>
    <recommendedName>
        <fullName evidence="6">TVP38/TMEM64 family membrane protein</fullName>
    </recommendedName>
</protein>
<feature type="transmembrane region" description="Helical" evidence="6">
    <location>
        <begin position="107"/>
        <end position="122"/>
    </location>
</feature>